<keyword evidence="5 11" id="KW-0812">Transmembrane</keyword>
<keyword evidence="7" id="KW-0406">Ion transport</keyword>
<dbReference type="InterPro" id="IPR039426">
    <property type="entry name" value="TonB-dep_rcpt-like"/>
</dbReference>
<dbReference type="Proteomes" id="UP000600799">
    <property type="component" value="Unassembled WGS sequence"/>
</dbReference>
<keyword evidence="8 12" id="KW-0798">TonB box</keyword>
<dbReference type="InterPro" id="IPR012910">
    <property type="entry name" value="Plug_dom"/>
</dbReference>
<feature type="domain" description="TonB-dependent receptor plug" evidence="15">
    <location>
        <begin position="59"/>
        <end position="168"/>
    </location>
</feature>
<keyword evidence="3 11" id="KW-1134">Transmembrane beta strand</keyword>
<dbReference type="PANTHER" id="PTHR32552">
    <property type="entry name" value="FERRICHROME IRON RECEPTOR-RELATED"/>
    <property type="match status" value="1"/>
</dbReference>
<reference evidence="16 17" key="1">
    <citation type="submission" date="2020-11" db="EMBL/GenBank/DDBJ databases">
        <title>The genome sequence of Novosphingobium sp. 1Y9A.</title>
        <authorList>
            <person name="Liu Y."/>
        </authorList>
    </citation>
    <scope>NUCLEOTIDE SEQUENCE [LARGE SCALE GENOMIC DNA]</scope>
    <source>
        <strain evidence="16 17">1Y9A</strain>
    </source>
</reference>
<evidence type="ECO:0000256" key="11">
    <source>
        <dbReference type="PROSITE-ProRule" id="PRU01360"/>
    </source>
</evidence>
<proteinExistence type="inferred from homology"/>
<keyword evidence="17" id="KW-1185">Reference proteome</keyword>
<dbReference type="Pfam" id="PF00593">
    <property type="entry name" value="TonB_dep_Rec_b-barrel"/>
    <property type="match status" value="1"/>
</dbReference>
<keyword evidence="2 11" id="KW-0813">Transport</keyword>
<evidence type="ECO:0000256" key="4">
    <source>
        <dbReference type="ARBA" id="ARBA00022496"/>
    </source>
</evidence>
<feature type="signal peptide" evidence="13">
    <location>
        <begin position="1"/>
        <end position="24"/>
    </location>
</feature>
<evidence type="ECO:0000256" key="1">
    <source>
        <dbReference type="ARBA" id="ARBA00004571"/>
    </source>
</evidence>
<comment type="caution">
    <text evidence="16">The sequence shown here is derived from an EMBL/GenBank/DDBJ whole genome shotgun (WGS) entry which is preliminary data.</text>
</comment>
<evidence type="ECO:0000256" key="6">
    <source>
        <dbReference type="ARBA" id="ARBA00023004"/>
    </source>
</evidence>
<comment type="similarity">
    <text evidence="11 12">Belongs to the TonB-dependent receptor family.</text>
</comment>
<dbReference type="SUPFAM" id="SSF56935">
    <property type="entry name" value="Porins"/>
    <property type="match status" value="1"/>
</dbReference>
<dbReference type="RefSeq" id="WP_196274087.1">
    <property type="nucleotide sequence ID" value="NZ_JADQDC010000001.1"/>
</dbReference>
<dbReference type="Pfam" id="PF07715">
    <property type="entry name" value="Plug"/>
    <property type="match status" value="1"/>
</dbReference>
<keyword evidence="4" id="KW-0410">Iron transport</keyword>
<evidence type="ECO:0000256" key="8">
    <source>
        <dbReference type="ARBA" id="ARBA00023077"/>
    </source>
</evidence>
<keyword evidence="13" id="KW-0732">Signal</keyword>
<keyword evidence="16" id="KW-0675">Receptor</keyword>
<protein>
    <submittedName>
        <fullName evidence="16">TonB-dependent receptor</fullName>
    </submittedName>
</protein>
<dbReference type="EMBL" id="JADQDC010000001">
    <property type="protein sequence ID" value="MBF9149725.1"/>
    <property type="molecule type" value="Genomic_DNA"/>
</dbReference>
<dbReference type="InterPro" id="IPR000531">
    <property type="entry name" value="Beta-barrel_TonB"/>
</dbReference>
<keyword evidence="6" id="KW-0408">Iron</keyword>
<dbReference type="Gene3D" id="2.40.170.20">
    <property type="entry name" value="TonB-dependent receptor, beta-barrel domain"/>
    <property type="match status" value="1"/>
</dbReference>
<name>A0ABS0HBS7_9SPHN</name>
<dbReference type="PANTHER" id="PTHR32552:SF81">
    <property type="entry name" value="TONB-DEPENDENT OUTER MEMBRANE RECEPTOR"/>
    <property type="match status" value="1"/>
</dbReference>
<accession>A0ABS0HBS7</accession>
<evidence type="ECO:0000256" key="2">
    <source>
        <dbReference type="ARBA" id="ARBA00022448"/>
    </source>
</evidence>
<evidence type="ECO:0000313" key="16">
    <source>
        <dbReference type="EMBL" id="MBF9149725.1"/>
    </source>
</evidence>
<feature type="domain" description="TonB-dependent receptor-like beta-barrel" evidence="14">
    <location>
        <begin position="299"/>
        <end position="759"/>
    </location>
</feature>
<dbReference type="InterPro" id="IPR036942">
    <property type="entry name" value="Beta-barrel_TonB_sf"/>
</dbReference>
<sequence length="797" mass="86253">MRNLLAATALSSLAFIAAPAFAQAAPQDSAQDSAVQNDAPNDSGIGEIVVTAQKRAENIQNVPIAISAVSSQFLETRGITSIDSLGSIAPNVKFERAPSNKTISQIAIRGSVTINPAVTWEPAVGLYLGGVYIAKAQGSIFDVADLERVEILRGPQGTLYGRNALAGAVNLVPKAPSGELGVKGELTYGNFNYWKGRAVVDLPAMGPFSLKLSGQIQKRDGFIKLTPNPYPQAFLAGPARTGRTNDLDGKSGMVQLRFKPEGSNFTADYMFDYSKFDQRPDYAQLVRINRNGRPEDIFDPNSVSYPFAGAFFPLNLYDRADRQSTASLDANPLYERSRTYGHALTLALDLGGATVKSITAYRNLKWADSLDLDGSPLPVAFTGRDTSFHSWSQELQVSGQTMSDKLKYVAGVFYYKEKAETLGPQSFFGGGASYQSDYGSNTEAFAVFAQVDYDITDALKLTLGGRYTHEKKDVRRFLRINFDSANGITSPLVVANIPYGGVPDAKYNRFNPAITLAYQANENINLYARFAQGFKSGGFNGETNDFRAPTASCPTGAFELCNPYRPETVDSYEVGIKTRLADGKVIFNVAGFWDEHKDIQLSVFTANGAASSIVKNAAAARIRGLEIETVIRPVDVLTINGSLAFLDPKYKSYIEAVNGVDTNVANNRAFPHTPKTTAAAGVDLRVAQGDWGRLNINGDINYVSSYYTFPYALVTANPSDQNANNTKSKGRTIVNLRAAVSEVPLGGAKAEVALWVKNLTKERDPSNFIDFGPGFGGLTVGYFPDPRTYGLTLGVKF</sequence>
<feature type="chain" id="PRO_5047367187" evidence="13">
    <location>
        <begin position="25"/>
        <end position="797"/>
    </location>
</feature>
<evidence type="ECO:0000259" key="14">
    <source>
        <dbReference type="Pfam" id="PF00593"/>
    </source>
</evidence>
<evidence type="ECO:0000256" key="13">
    <source>
        <dbReference type="SAM" id="SignalP"/>
    </source>
</evidence>
<evidence type="ECO:0000256" key="5">
    <source>
        <dbReference type="ARBA" id="ARBA00022692"/>
    </source>
</evidence>
<evidence type="ECO:0000256" key="3">
    <source>
        <dbReference type="ARBA" id="ARBA00022452"/>
    </source>
</evidence>
<evidence type="ECO:0000313" key="17">
    <source>
        <dbReference type="Proteomes" id="UP000600799"/>
    </source>
</evidence>
<keyword evidence="9 11" id="KW-0472">Membrane</keyword>
<evidence type="ECO:0000256" key="12">
    <source>
        <dbReference type="RuleBase" id="RU003357"/>
    </source>
</evidence>
<evidence type="ECO:0000259" key="15">
    <source>
        <dbReference type="Pfam" id="PF07715"/>
    </source>
</evidence>
<evidence type="ECO:0000256" key="10">
    <source>
        <dbReference type="ARBA" id="ARBA00023237"/>
    </source>
</evidence>
<dbReference type="PROSITE" id="PS52016">
    <property type="entry name" value="TONB_DEPENDENT_REC_3"/>
    <property type="match status" value="1"/>
</dbReference>
<organism evidence="16 17">
    <name type="scientific">Novosphingobium jiangmenense</name>
    <dbReference type="NCBI Taxonomy" id="2791981"/>
    <lineage>
        <taxon>Bacteria</taxon>
        <taxon>Pseudomonadati</taxon>
        <taxon>Pseudomonadota</taxon>
        <taxon>Alphaproteobacteria</taxon>
        <taxon>Sphingomonadales</taxon>
        <taxon>Sphingomonadaceae</taxon>
        <taxon>Novosphingobium</taxon>
    </lineage>
</organism>
<evidence type="ECO:0000256" key="7">
    <source>
        <dbReference type="ARBA" id="ARBA00023065"/>
    </source>
</evidence>
<gene>
    <name evidence="16" type="ORF">I2488_01790</name>
</gene>
<evidence type="ECO:0000256" key="9">
    <source>
        <dbReference type="ARBA" id="ARBA00023136"/>
    </source>
</evidence>
<comment type="subcellular location">
    <subcellularLocation>
        <location evidence="1 11">Cell outer membrane</location>
        <topology evidence="1 11">Multi-pass membrane protein</topology>
    </subcellularLocation>
</comment>
<keyword evidence="10 11" id="KW-0998">Cell outer membrane</keyword>